<evidence type="ECO:0000256" key="3">
    <source>
        <dbReference type="ARBA" id="ARBA00022692"/>
    </source>
</evidence>
<reference evidence="8 9" key="1">
    <citation type="submission" date="2018-05" db="EMBL/GenBank/DDBJ databases">
        <title>Genomic Encyclopedia of Type Strains, Phase IV (KMG-IV): sequencing the most valuable type-strain genomes for metagenomic binning, comparative biology and taxonomic classification.</title>
        <authorList>
            <person name="Goeker M."/>
        </authorList>
    </citation>
    <scope>NUCLEOTIDE SEQUENCE [LARGE SCALE GENOMIC DNA]</scope>
    <source>
        <strain evidence="8 9">DSM 103371</strain>
    </source>
</reference>
<comment type="caution">
    <text evidence="8">The sequence shown here is derived from an EMBL/GenBank/DDBJ whole genome shotgun (WGS) entry which is preliminary data.</text>
</comment>
<dbReference type="EMBL" id="QGGV01000010">
    <property type="protein sequence ID" value="PWK54787.1"/>
    <property type="molecule type" value="Genomic_DNA"/>
</dbReference>
<accession>A0A316GJ03</accession>
<keyword evidence="9" id="KW-1185">Reference proteome</keyword>
<evidence type="ECO:0000313" key="8">
    <source>
        <dbReference type="EMBL" id="PWK54787.1"/>
    </source>
</evidence>
<dbReference type="Pfam" id="PF13396">
    <property type="entry name" value="PLDc_N"/>
    <property type="match status" value="1"/>
</dbReference>
<dbReference type="InterPro" id="IPR027379">
    <property type="entry name" value="CLS_N"/>
</dbReference>
<feature type="transmembrane region" description="Helical" evidence="6">
    <location>
        <begin position="6"/>
        <end position="23"/>
    </location>
</feature>
<evidence type="ECO:0000256" key="4">
    <source>
        <dbReference type="ARBA" id="ARBA00022989"/>
    </source>
</evidence>
<evidence type="ECO:0000259" key="7">
    <source>
        <dbReference type="Pfam" id="PF13396"/>
    </source>
</evidence>
<proteinExistence type="predicted"/>
<feature type="domain" description="Cardiolipin synthase N-terminal" evidence="7">
    <location>
        <begin position="15"/>
        <end position="55"/>
    </location>
</feature>
<evidence type="ECO:0000256" key="6">
    <source>
        <dbReference type="SAM" id="Phobius"/>
    </source>
</evidence>
<feature type="transmembrane region" description="Helical" evidence="6">
    <location>
        <begin position="35"/>
        <end position="53"/>
    </location>
</feature>
<gene>
    <name evidence="8" type="ORF">C8D95_11079</name>
</gene>
<dbReference type="AlphaFoldDB" id="A0A316GJ03"/>
<evidence type="ECO:0000256" key="1">
    <source>
        <dbReference type="ARBA" id="ARBA00004651"/>
    </source>
</evidence>
<protein>
    <submittedName>
        <fullName evidence="8">Phospholipase D-like protein</fullName>
    </submittedName>
</protein>
<keyword evidence="4 6" id="KW-1133">Transmembrane helix</keyword>
<name>A0A316GJ03_9RHOB</name>
<evidence type="ECO:0000313" key="9">
    <source>
        <dbReference type="Proteomes" id="UP000245390"/>
    </source>
</evidence>
<keyword evidence="2" id="KW-1003">Cell membrane</keyword>
<keyword evidence="5 6" id="KW-0472">Membrane</keyword>
<dbReference type="RefSeq" id="WP_241239762.1">
    <property type="nucleotide sequence ID" value="NZ_CP034588.1"/>
</dbReference>
<organism evidence="8 9">
    <name type="scientific">Silicimonas algicola</name>
    <dbReference type="NCBI Taxonomy" id="1826607"/>
    <lineage>
        <taxon>Bacteria</taxon>
        <taxon>Pseudomonadati</taxon>
        <taxon>Pseudomonadota</taxon>
        <taxon>Alphaproteobacteria</taxon>
        <taxon>Rhodobacterales</taxon>
        <taxon>Paracoccaceae</taxon>
    </lineage>
</organism>
<dbReference type="GO" id="GO:0005886">
    <property type="term" value="C:plasma membrane"/>
    <property type="evidence" value="ECO:0007669"/>
    <property type="project" value="UniProtKB-SubCell"/>
</dbReference>
<sequence length="60" mass="6738">MIQYLGLWVLLALTLNMWALISVLRSKAPLTTRTLWLVILLLPGLGFVAWYLLGPRESAA</sequence>
<comment type="subcellular location">
    <subcellularLocation>
        <location evidence="1">Cell membrane</location>
        <topology evidence="1">Multi-pass membrane protein</topology>
    </subcellularLocation>
</comment>
<evidence type="ECO:0000256" key="5">
    <source>
        <dbReference type="ARBA" id="ARBA00023136"/>
    </source>
</evidence>
<dbReference type="Proteomes" id="UP000245390">
    <property type="component" value="Unassembled WGS sequence"/>
</dbReference>
<keyword evidence="3 6" id="KW-0812">Transmembrane</keyword>
<evidence type="ECO:0000256" key="2">
    <source>
        <dbReference type="ARBA" id="ARBA00022475"/>
    </source>
</evidence>